<evidence type="ECO:0000256" key="6">
    <source>
        <dbReference type="ARBA" id="ARBA00022781"/>
    </source>
</evidence>
<dbReference type="PANTHER" id="PTHR39937:SF1">
    <property type="entry name" value="ATP SYNTHASE PROTEIN 8"/>
    <property type="match status" value="1"/>
</dbReference>
<keyword evidence="6 12" id="KW-0375">Hydrogen ion transport</keyword>
<dbReference type="Pfam" id="PF00895">
    <property type="entry name" value="ATP-synt_8"/>
    <property type="match status" value="1"/>
</dbReference>
<evidence type="ECO:0000256" key="7">
    <source>
        <dbReference type="ARBA" id="ARBA00022989"/>
    </source>
</evidence>
<sequence length="66" mass="7728">MPQLNPEPWLLILCTSWLTLITILQPKIKSHLTTNMTQSKNYKTNLTSPWTWPWTTPSSINSHHQK</sequence>
<keyword evidence="5 12" id="KW-0812">Transmembrane</keyword>
<dbReference type="PANTHER" id="PTHR39937">
    <property type="entry name" value="ATP SYNTHASE PROTEIN 8"/>
    <property type="match status" value="1"/>
</dbReference>
<keyword evidence="10" id="KW-0472">Membrane</keyword>
<evidence type="ECO:0000256" key="8">
    <source>
        <dbReference type="ARBA" id="ARBA00023065"/>
    </source>
</evidence>
<evidence type="ECO:0000256" key="13">
    <source>
        <dbReference type="SAM" id="SignalP"/>
    </source>
</evidence>
<evidence type="ECO:0000256" key="9">
    <source>
        <dbReference type="ARBA" id="ARBA00023128"/>
    </source>
</evidence>
<evidence type="ECO:0000256" key="10">
    <source>
        <dbReference type="ARBA" id="ARBA00023136"/>
    </source>
</evidence>
<evidence type="ECO:0000313" key="14">
    <source>
        <dbReference type="EMBL" id="BAX90083.1"/>
    </source>
</evidence>
<keyword evidence="13" id="KW-0732">Signal</keyword>
<reference evidence="14" key="1">
    <citation type="submission" date="2014-06" db="EMBL/GenBank/DDBJ databases">
        <title>The complete mitochondrial genome of Peltocephalus dumerilianus.</title>
        <authorList>
            <person name="Yamada C."/>
            <person name="Shibata H."/>
            <person name="Kumazawa Y."/>
        </authorList>
    </citation>
    <scope>NUCLEOTIDE SEQUENCE</scope>
    <source>
        <strain evidence="14">Pdum1</strain>
    </source>
</reference>
<evidence type="ECO:0000256" key="2">
    <source>
        <dbReference type="ARBA" id="ARBA00008892"/>
    </source>
</evidence>
<feature type="signal peptide" evidence="13">
    <location>
        <begin position="1"/>
        <end position="30"/>
    </location>
</feature>
<gene>
    <name evidence="14" type="primary">AT8</name>
</gene>
<keyword evidence="9 12" id="KW-0496">Mitochondrion</keyword>
<keyword evidence="7" id="KW-1133">Transmembrane helix</keyword>
<feature type="chain" id="PRO_5012622278" description="ATP synthase complex subunit 8" evidence="13">
    <location>
        <begin position="31"/>
        <end position="66"/>
    </location>
</feature>
<evidence type="ECO:0000256" key="12">
    <source>
        <dbReference type="RuleBase" id="RU003661"/>
    </source>
</evidence>
<dbReference type="InterPro" id="IPR001421">
    <property type="entry name" value="ATP8_metazoa"/>
</dbReference>
<evidence type="ECO:0000256" key="5">
    <source>
        <dbReference type="ARBA" id="ARBA00022692"/>
    </source>
</evidence>
<comment type="subcellular location">
    <subcellularLocation>
        <location evidence="1 12">Mitochondrion membrane</location>
        <topology evidence="1 12">Single-pass membrane protein</topology>
    </subcellularLocation>
</comment>
<proteinExistence type="inferred from homology"/>
<dbReference type="GO" id="GO:0031966">
    <property type="term" value="C:mitochondrial membrane"/>
    <property type="evidence" value="ECO:0007669"/>
    <property type="project" value="UniProtKB-SubCell"/>
</dbReference>
<dbReference type="GO" id="GO:0015986">
    <property type="term" value="P:proton motive force-driven ATP synthesis"/>
    <property type="evidence" value="ECO:0007669"/>
    <property type="project" value="InterPro"/>
</dbReference>
<dbReference type="InterPro" id="IPR050635">
    <property type="entry name" value="ATPase_protein_8"/>
</dbReference>
<evidence type="ECO:0000256" key="3">
    <source>
        <dbReference type="ARBA" id="ARBA00022448"/>
    </source>
</evidence>
<protein>
    <recommendedName>
        <fullName evidence="12">ATP synthase complex subunit 8</fullName>
    </recommendedName>
</protein>
<name>A0A1Z4EAU5_9SAUR</name>
<geneLocation type="mitochondrion" evidence="14"/>
<keyword evidence="8 12" id="KW-0406">Ion transport</keyword>
<dbReference type="GO" id="GO:0045259">
    <property type="term" value="C:proton-transporting ATP synthase complex"/>
    <property type="evidence" value="ECO:0007669"/>
    <property type="project" value="UniProtKB-KW"/>
</dbReference>
<keyword evidence="11" id="KW-0066">ATP synthesis</keyword>
<evidence type="ECO:0000256" key="1">
    <source>
        <dbReference type="ARBA" id="ARBA00004304"/>
    </source>
</evidence>
<dbReference type="GO" id="GO:0015078">
    <property type="term" value="F:proton transmembrane transporter activity"/>
    <property type="evidence" value="ECO:0007669"/>
    <property type="project" value="InterPro"/>
</dbReference>
<evidence type="ECO:0000256" key="4">
    <source>
        <dbReference type="ARBA" id="ARBA00022547"/>
    </source>
</evidence>
<keyword evidence="4 12" id="KW-0138">CF(0)</keyword>
<comment type="similarity">
    <text evidence="2 12">Belongs to the ATPase protein 8 family.</text>
</comment>
<accession>A0A1Z4EAU5</accession>
<dbReference type="EMBL" id="AB970731">
    <property type="protein sequence ID" value="BAX90083.1"/>
    <property type="molecule type" value="Genomic_DNA"/>
</dbReference>
<keyword evidence="3 12" id="KW-0813">Transport</keyword>
<evidence type="ECO:0000256" key="11">
    <source>
        <dbReference type="ARBA" id="ARBA00023310"/>
    </source>
</evidence>
<organism evidence="14">
    <name type="scientific">Peltocephalus dumerilianus</name>
    <name type="common">big-headed amazon river turtle</name>
    <dbReference type="NCBI Taxonomy" id="329145"/>
    <lineage>
        <taxon>Eukaryota</taxon>
        <taxon>Metazoa</taxon>
        <taxon>Chordata</taxon>
        <taxon>Craniata</taxon>
        <taxon>Vertebrata</taxon>
        <taxon>Euteleostomi</taxon>
        <taxon>Archelosauria</taxon>
        <taxon>Testudinata</taxon>
        <taxon>Testudines</taxon>
        <taxon>Pleurodira</taxon>
        <taxon>Podocnemididae</taxon>
        <taxon>Peltocephalus</taxon>
    </lineage>
</organism>
<dbReference type="AlphaFoldDB" id="A0A1Z4EAU5"/>